<evidence type="ECO:0000313" key="3">
    <source>
        <dbReference type="EMBL" id="KAJ4978554.1"/>
    </source>
</evidence>
<gene>
    <name evidence="3" type="ORF">NE237_009334</name>
</gene>
<keyword evidence="2" id="KW-0812">Transmembrane</keyword>
<keyword evidence="2" id="KW-1133">Transmembrane helix</keyword>
<evidence type="ECO:0000313" key="4">
    <source>
        <dbReference type="Proteomes" id="UP001141806"/>
    </source>
</evidence>
<keyword evidence="2" id="KW-0472">Membrane</keyword>
<dbReference type="AlphaFoldDB" id="A0A9Q0R0J3"/>
<feature type="transmembrane region" description="Helical" evidence="2">
    <location>
        <begin position="59"/>
        <end position="81"/>
    </location>
</feature>
<dbReference type="EMBL" id="JAMYWD010000002">
    <property type="protein sequence ID" value="KAJ4978554.1"/>
    <property type="molecule type" value="Genomic_DNA"/>
</dbReference>
<keyword evidence="4" id="KW-1185">Reference proteome</keyword>
<accession>A0A9Q0R0J3</accession>
<evidence type="ECO:0008006" key="5">
    <source>
        <dbReference type="Google" id="ProtNLM"/>
    </source>
</evidence>
<protein>
    <recommendedName>
        <fullName evidence="5">Transmembrane protein</fullName>
    </recommendedName>
</protein>
<evidence type="ECO:0000256" key="2">
    <source>
        <dbReference type="SAM" id="Phobius"/>
    </source>
</evidence>
<sequence length="117" mass="13707">MTSISLKREREREREREERERLSARFVMSPSMAPRDEQQGQADEVLLSGDKNFAAHGKALMLVLVILFGLFHFSLLFFYYLRWRRNPQPVLEDTENDNPSLKGDLCSVFKETENPKT</sequence>
<proteinExistence type="predicted"/>
<evidence type="ECO:0000256" key="1">
    <source>
        <dbReference type="SAM" id="MobiDB-lite"/>
    </source>
</evidence>
<organism evidence="3 4">
    <name type="scientific">Protea cynaroides</name>
    <dbReference type="NCBI Taxonomy" id="273540"/>
    <lineage>
        <taxon>Eukaryota</taxon>
        <taxon>Viridiplantae</taxon>
        <taxon>Streptophyta</taxon>
        <taxon>Embryophyta</taxon>
        <taxon>Tracheophyta</taxon>
        <taxon>Spermatophyta</taxon>
        <taxon>Magnoliopsida</taxon>
        <taxon>Proteales</taxon>
        <taxon>Proteaceae</taxon>
        <taxon>Protea</taxon>
    </lineage>
</organism>
<dbReference type="Proteomes" id="UP001141806">
    <property type="component" value="Unassembled WGS sequence"/>
</dbReference>
<reference evidence="3" key="1">
    <citation type="journal article" date="2023" name="Plant J.">
        <title>The genome of the king protea, Protea cynaroides.</title>
        <authorList>
            <person name="Chang J."/>
            <person name="Duong T.A."/>
            <person name="Schoeman C."/>
            <person name="Ma X."/>
            <person name="Roodt D."/>
            <person name="Barker N."/>
            <person name="Li Z."/>
            <person name="Van de Peer Y."/>
            <person name="Mizrachi E."/>
        </authorList>
    </citation>
    <scope>NUCLEOTIDE SEQUENCE</scope>
    <source>
        <tissue evidence="3">Young leaves</tissue>
    </source>
</reference>
<name>A0A9Q0R0J3_9MAGN</name>
<comment type="caution">
    <text evidence="3">The sequence shown here is derived from an EMBL/GenBank/DDBJ whole genome shotgun (WGS) entry which is preliminary data.</text>
</comment>
<feature type="region of interest" description="Disordered" evidence="1">
    <location>
        <begin position="1"/>
        <end position="23"/>
    </location>
</feature>